<protein>
    <submittedName>
        <fullName evidence="2">Uncharacterized protein</fullName>
    </submittedName>
</protein>
<feature type="region of interest" description="Disordered" evidence="1">
    <location>
        <begin position="1"/>
        <end position="54"/>
    </location>
</feature>
<reference evidence="2" key="1">
    <citation type="submission" date="2014-09" db="EMBL/GenBank/DDBJ databases">
        <authorList>
            <person name="Magalhaes I.L.F."/>
            <person name="Oliveira U."/>
            <person name="Santos F.R."/>
            <person name="Vidigal T.H.D.A."/>
            <person name="Brescovit A.D."/>
            <person name="Santos A.J."/>
        </authorList>
    </citation>
    <scope>NUCLEOTIDE SEQUENCE</scope>
    <source>
        <tissue evidence="2">Shoot tissue taken approximately 20 cm above the soil surface</tissue>
    </source>
</reference>
<organism evidence="2">
    <name type="scientific">Arundo donax</name>
    <name type="common">Giant reed</name>
    <name type="synonym">Donax arundinaceus</name>
    <dbReference type="NCBI Taxonomy" id="35708"/>
    <lineage>
        <taxon>Eukaryota</taxon>
        <taxon>Viridiplantae</taxon>
        <taxon>Streptophyta</taxon>
        <taxon>Embryophyta</taxon>
        <taxon>Tracheophyta</taxon>
        <taxon>Spermatophyta</taxon>
        <taxon>Magnoliopsida</taxon>
        <taxon>Liliopsida</taxon>
        <taxon>Poales</taxon>
        <taxon>Poaceae</taxon>
        <taxon>PACMAD clade</taxon>
        <taxon>Arundinoideae</taxon>
        <taxon>Arundineae</taxon>
        <taxon>Arundo</taxon>
    </lineage>
</organism>
<dbReference type="AlphaFoldDB" id="A0A0A9EQY7"/>
<accession>A0A0A9EQY7</accession>
<sequence length="54" mass="6014">MAPGQLPPSASFHRTSCGRRRSSLRAPAQAPRARTCPRRGCSQMQPCRRAPRRP</sequence>
<reference evidence="2" key="2">
    <citation type="journal article" date="2015" name="Data Brief">
        <title>Shoot transcriptome of the giant reed, Arundo donax.</title>
        <authorList>
            <person name="Barrero R.A."/>
            <person name="Guerrero F.D."/>
            <person name="Moolhuijzen P."/>
            <person name="Goolsby J.A."/>
            <person name="Tidwell J."/>
            <person name="Bellgard S.E."/>
            <person name="Bellgard M.I."/>
        </authorList>
    </citation>
    <scope>NUCLEOTIDE SEQUENCE</scope>
    <source>
        <tissue evidence="2">Shoot tissue taken approximately 20 cm above the soil surface</tissue>
    </source>
</reference>
<proteinExistence type="predicted"/>
<evidence type="ECO:0000313" key="2">
    <source>
        <dbReference type="EMBL" id="JAE00291.1"/>
    </source>
</evidence>
<evidence type="ECO:0000256" key="1">
    <source>
        <dbReference type="SAM" id="MobiDB-lite"/>
    </source>
</evidence>
<dbReference type="EMBL" id="GBRH01197605">
    <property type="protein sequence ID" value="JAE00291.1"/>
    <property type="molecule type" value="Transcribed_RNA"/>
</dbReference>
<name>A0A0A9EQY7_ARUDO</name>